<dbReference type="Pfam" id="PF20210">
    <property type="entry name" value="Laa1_Sip1_HTR5"/>
    <property type="match status" value="1"/>
</dbReference>
<dbReference type="Ensembl" id="ENSCMMT00000002266.1">
    <property type="protein sequence ID" value="ENSCMMP00000002036.1"/>
    <property type="gene ID" value="ENSCMMG00000000507.1"/>
</dbReference>
<dbReference type="InterPro" id="IPR016024">
    <property type="entry name" value="ARM-type_fold"/>
</dbReference>
<dbReference type="InterPro" id="IPR040108">
    <property type="entry name" value="Laa1/Sip1/HEATR5"/>
</dbReference>
<protein>
    <submittedName>
        <fullName evidence="3">HEAT repeat containing 5A</fullName>
    </submittedName>
</protein>
<organism evidence="3 4">
    <name type="scientific">Cairina moschata</name>
    <name type="common">Muscovy duck</name>
    <dbReference type="NCBI Taxonomy" id="8855"/>
    <lineage>
        <taxon>Eukaryota</taxon>
        <taxon>Metazoa</taxon>
        <taxon>Chordata</taxon>
        <taxon>Craniata</taxon>
        <taxon>Vertebrata</taxon>
        <taxon>Euteleostomi</taxon>
        <taxon>Archelosauria</taxon>
        <taxon>Archosauria</taxon>
        <taxon>Dinosauria</taxon>
        <taxon>Saurischia</taxon>
        <taxon>Theropoda</taxon>
        <taxon>Coelurosauria</taxon>
        <taxon>Aves</taxon>
        <taxon>Neognathae</taxon>
        <taxon>Galloanserae</taxon>
        <taxon>Anseriformes</taxon>
        <taxon>Anatidae</taxon>
        <taxon>Anatinae</taxon>
        <taxon>Cairina</taxon>
    </lineage>
</organism>
<name>A0A8C3B7H1_CAIMO</name>
<evidence type="ECO:0000313" key="4">
    <source>
        <dbReference type="Proteomes" id="UP000694556"/>
    </source>
</evidence>
<dbReference type="GO" id="GO:0030139">
    <property type="term" value="C:endocytic vesicle"/>
    <property type="evidence" value="ECO:0007669"/>
    <property type="project" value="TreeGrafter"/>
</dbReference>
<dbReference type="InterPro" id="IPR011989">
    <property type="entry name" value="ARM-like"/>
</dbReference>
<dbReference type="GO" id="GO:0005829">
    <property type="term" value="C:cytosol"/>
    <property type="evidence" value="ECO:0007669"/>
    <property type="project" value="GOC"/>
</dbReference>
<comment type="similarity">
    <text evidence="1">Belongs to the HEATR5 family.</text>
</comment>
<dbReference type="PANTHER" id="PTHR21663">
    <property type="entry name" value="HYPOTHETICAL HEAT DOMAIN-CONTAINING"/>
    <property type="match status" value="1"/>
</dbReference>
<dbReference type="GO" id="GO:0016020">
    <property type="term" value="C:membrane"/>
    <property type="evidence" value="ECO:0007669"/>
    <property type="project" value="TreeGrafter"/>
</dbReference>
<evidence type="ECO:0000256" key="2">
    <source>
        <dbReference type="SAM" id="MobiDB-lite"/>
    </source>
</evidence>
<dbReference type="GO" id="GO:0042147">
    <property type="term" value="P:retrograde transport, endosome to Golgi"/>
    <property type="evidence" value="ECO:0007669"/>
    <property type="project" value="TreeGrafter"/>
</dbReference>
<feature type="compositionally biased region" description="Polar residues" evidence="2">
    <location>
        <begin position="1395"/>
        <end position="1411"/>
    </location>
</feature>
<dbReference type="SUPFAM" id="SSF48371">
    <property type="entry name" value="ARM repeat"/>
    <property type="match status" value="2"/>
</dbReference>
<dbReference type="PANTHER" id="PTHR21663:SF1">
    <property type="entry name" value="HEAT REPEAT-CONTAINING PROTEIN 5A"/>
    <property type="match status" value="1"/>
</dbReference>
<proteinExistence type="inferred from homology"/>
<evidence type="ECO:0000256" key="1">
    <source>
        <dbReference type="ARBA" id="ARBA00008304"/>
    </source>
</evidence>
<dbReference type="GO" id="GO:0008104">
    <property type="term" value="P:intracellular protein localization"/>
    <property type="evidence" value="ECO:0007669"/>
    <property type="project" value="TreeGrafter"/>
</dbReference>
<dbReference type="GO" id="GO:0006897">
    <property type="term" value="P:endocytosis"/>
    <property type="evidence" value="ECO:0007669"/>
    <property type="project" value="TreeGrafter"/>
</dbReference>
<reference evidence="3" key="1">
    <citation type="submission" date="2018-09" db="EMBL/GenBank/DDBJ databases">
        <title>Common duck and Muscovy duck high density SNP chip.</title>
        <authorList>
            <person name="Vignal A."/>
            <person name="Thebault N."/>
            <person name="Warren W.C."/>
        </authorList>
    </citation>
    <scope>NUCLEOTIDE SEQUENCE [LARGE SCALE GENOMIC DNA]</scope>
</reference>
<dbReference type="Proteomes" id="UP000694556">
    <property type="component" value="Chromosome 5"/>
</dbReference>
<keyword evidence="4" id="KW-1185">Reference proteome</keyword>
<reference evidence="3" key="2">
    <citation type="submission" date="2025-08" db="UniProtKB">
        <authorList>
            <consortium name="Ensembl"/>
        </authorList>
    </citation>
    <scope>IDENTIFICATION</scope>
</reference>
<accession>A0A8C3B7H1</accession>
<dbReference type="InterPro" id="IPR046837">
    <property type="entry name" value="Laa1/Sip1/HEATR5-like_HEAT"/>
</dbReference>
<feature type="region of interest" description="Disordered" evidence="2">
    <location>
        <begin position="1395"/>
        <end position="1416"/>
    </location>
</feature>
<evidence type="ECO:0000313" key="3">
    <source>
        <dbReference type="Ensembl" id="ENSCMMP00000002036.1"/>
    </source>
</evidence>
<dbReference type="Pfam" id="PF25468">
    <property type="entry name" value="HEAT_HEATR5A"/>
    <property type="match status" value="1"/>
</dbReference>
<dbReference type="GO" id="GO:0005794">
    <property type="term" value="C:Golgi apparatus"/>
    <property type="evidence" value="ECO:0007669"/>
    <property type="project" value="TreeGrafter"/>
</dbReference>
<sequence length="1896" mass="206974">MELAHSLLLNEEEYNQLGEYQKSEFIFEWLRFLEKLLPADIRENQKKLVEQLTSLLNNAPGPPTRRLVAKNLAVLYSTGDTFSVYQTIEKCNELIRSKDDSLSYLPTKLTDLDSVVTLCFKSFEGSNYDVRLAVSKLLGTILARALTSKQTPGEHNFRRISLEEVMELLGTGFLRGSSGFLRASGDMLKGTSSVSRDVRVGVTQAYVVFASTLGGQWLERNFSAFLSHILDLVSQSHPKAIQSQMDAIGCRRCVSFILRATVGGLLGEKAQIAAAKEICQAIWKLKKVVDAAMSDSNLETRIMTADVTASQHVLVCALQELGSLIHGLGTTAAPLLQDSSTGVLEAVISVILHPSISVRLTAAWCLRCIAVALPSYVSLLLDRCIERLSALKSSPEAVTGYSFAVAALLGAVKHCPLGIPHGKGKVIMTVAEELLCSASQNSRISVQRTQAGWLLIAALMTLGPAVVQHHLPRMLLLWKCVFPLSPKDLETEKTRGDSFTWQVTLEGRAGALCAIKSFVSHCAGLLTDEVVQRLLPPLPSAVDLLTQLSSICKSYGNSLKTSSTVYRHKLYELLAVLPPKTYEGSFCAVLKELVADLTIPDSQIDASTFLLPSLCHEDDLLLLGPLLQETDHRFIEEQLILGNSVAGGSLEYDPYSIYEQVAKRDSIPKPLPPVLSVVSAATRLFGVIFSHIGNEIQLLLGPEEVKRSALTLVMGALESNNPLLRCAAAECWARLAQVVSDSAFAAGLAQVSFDKLKSARDVVSRTGHSLALGCLYRYLGGIGSTQHLNACVGILYTLSQDSTSPDVQAWALHSLSLIVDLAGPLYHVHVEPTLSLILMLLLTVPPTYTEVHQSLGRCLNALITTLGPELQGSSATVSALRTSCLLGCAVMQDNPDCLVQAQAISCLQQLHMFAPRHVNLSSLVSCLCVNLCSSYLLLRRAVVACLRQLVQREAAEVSEYAVALLRCYGDSSVVKFRVGLFYFPGTLFLVDINIREIGLEGALLGLLDKELDQRLCQDIKETLSHMLTSMAVEKLSFWLKLCKDVLAASADTTQEEETAKVDDASILTSESDERFHPFSNPRWSTRVFAAECVCKIINQCENAGSAHFDITLAQERKQRDSRDDFLVLHLADLIRMAFMAATDHSDQLRLSGLQTLLIVVRKFAAVPEPEFPGHVILEQYQANVGAALRPAFAPETPPDVTAKACQVCSAWIASGVVSDPNDLRRVHQLLVSSLVKVQAGKEAQGQQYNESTSTMEILAVLKAWAEVYIVAVEKQKNASDAQNHSLKNTKSVEESYRDTSSSASGLLDLVQADLGTLSKLWLAALQDFALLILPSEYASQLPAEGGTFYTAETIENARPHYYNSWALILYATALWLTTTGFIVVDPDEGVTNLSRPVTPTTMCQDSSTRPSVKSPEDVNTDRFHLILGISVEFLCSPRSDAAMENIIACLHALQALFDVPWPRSKIGGDQLGVELLNVLHRLILTRESPDIQLAALEVVRLILFAAQEHVKEKRRSAEEKETLPEFGEGKDTGGLVPGKSLVFATLELCVCILVRQLPQLNPKLTCSPAVQSGKHLLLSEDGSRLVSAALVILSDVPAICSPEGIVSVLPTILYLIIGVLKETAVKPQDGQLPLTVAASLQALKGLLSSPMARAEKSRTAWTDLLRSALVTVLDYGLQQQRDEVSLLTAITVFILSSSPEVTTIECLQKHCIEKFKITLDSKDPFVQCKCYQLLHSIFQHPNKTVSYPYIHSLAPSIVRKLLETEKAKPENAAELQVIQEGIKVLTALTATAEEEHRAHLVACLLPILISFLLDENALGSATNATKNLHEFALQNLMQIGPQYSSVFKKLMSSSPTMKARLESAVKGNQESIKVKTAKHAKNPGKSSSIQLKTNFL</sequence>
<reference evidence="3" key="3">
    <citation type="submission" date="2025-09" db="UniProtKB">
        <authorList>
            <consortium name="Ensembl"/>
        </authorList>
    </citation>
    <scope>IDENTIFICATION</scope>
</reference>
<dbReference type="Gene3D" id="1.25.10.10">
    <property type="entry name" value="Leucine-rich Repeat Variant"/>
    <property type="match status" value="2"/>
</dbReference>